<feature type="compositionally biased region" description="Basic and acidic residues" evidence="1">
    <location>
        <begin position="202"/>
        <end position="213"/>
    </location>
</feature>
<dbReference type="EMBL" id="ML987194">
    <property type="protein sequence ID" value="KAF2250414.1"/>
    <property type="molecule type" value="Genomic_DNA"/>
</dbReference>
<feature type="compositionally biased region" description="Low complexity" evidence="1">
    <location>
        <begin position="160"/>
        <end position="186"/>
    </location>
</feature>
<reference evidence="2" key="1">
    <citation type="journal article" date="2020" name="Stud. Mycol.">
        <title>101 Dothideomycetes genomes: a test case for predicting lifestyles and emergence of pathogens.</title>
        <authorList>
            <person name="Haridas S."/>
            <person name="Albert R."/>
            <person name="Binder M."/>
            <person name="Bloem J."/>
            <person name="Labutti K."/>
            <person name="Salamov A."/>
            <person name="Andreopoulos B."/>
            <person name="Baker S."/>
            <person name="Barry K."/>
            <person name="Bills G."/>
            <person name="Bluhm B."/>
            <person name="Cannon C."/>
            <person name="Castanera R."/>
            <person name="Culley D."/>
            <person name="Daum C."/>
            <person name="Ezra D."/>
            <person name="Gonzalez J."/>
            <person name="Henrissat B."/>
            <person name="Kuo A."/>
            <person name="Liang C."/>
            <person name="Lipzen A."/>
            <person name="Lutzoni F."/>
            <person name="Magnuson J."/>
            <person name="Mondo S."/>
            <person name="Nolan M."/>
            <person name="Ohm R."/>
            <person name="Pangilinan J."/>
            <person name="Park H.-J."/>
            <person name="Ramirez L."/>
            <person name="Alfaro M."/>
            <person name="Sun H."/>
            <person name="Tritt A."/>
            <person name="Yoshinaga Y."/>
            <person name="Zwiers L.-H."/>
            <person name="Turgeon B."/>
            <person name="Goodwin S."/>
            <person name="Spatafora J."/>
            <person name="Crous P."/>
            <person name="Grigoriev I."/>
        </authorList>
    </citation>
    <scope>NUCLEOTIDE SEQUENCE</scope>
    <source>
        <strain evidence="2">CBS 122368</strain>
    </source>
</reference>
<dbReference type="RefSeq" id="XP_033685418.1">
    <property type="nucleotide sequence ID" value="XM_033821788.1"/>
</dbReference>
<organism evidence="2 3">
    <name type="scientific">Trematosphaeria pertusa</name>
    <dbReference type="NCBI Taxonomy" id="390896"/>
    <lineage>
        <taxon>Eukaryota</taxon>
        <taxon>Fungi</taxon>
        <taxon>Dikarya</taxon>
        <taxon>Ascomycota</taxon>
        <taxon>Pezizomycotina</taxon>
        <taxon>Dothideomycetes</taxon>
        <taxon>Pleosporomycetidae</taxon>
        <taxon>Pleosporales</taxon>
        <taxon>Massarineae</taxon>
        <taxon>Trematosphaeriaceae</taxon>
        <taxon>Trematosphaeria</taxon>
    </lineage>
</organism>
<evidence type="ECO:0000256" key="1">
    <source>
        <dbReference type="SAM" id="MobiDB-lite"/>
    </source>
</evidence>
<accession>A0A6A6IIK8</accession>
<evidence type="ECO:0000313" key="2">
    <source>
        <dbReference type="EMBL" id="KAF2250414.1"/>
    </source>
</evidence>
<keyword evidence="3" id="KW-1185">Reference proteome</keyword>
<gene>
    <name evidence="2" type="ORF">BU26DRAFT_301381</name>
</gene>
<proteinExistence type="predicted"/>
<sequence>MQLADYWAVKREADAWNDGVSSLRRVPELAPVGTSGRLGSRCAPAAFGYAGLTSTNQMPPIRGLVFATLDRIQLLPAFARTTPFTTAISTSPSIARTLRRRGPALGNSNRTRLCCSPCALQTRACRRRPVATAASRRAPPHPPRRDTALPSAVPQRRQGLLSAALPASPRTPSLPPTSLHPHLPAHTEPRPPSSSLPAAWEARADRDRFLRLP</sequence>
<evidence type="ECO:0000313" key="3">
    <source>
        <dbReference type="Proteomes" id="UP000800094"/>
    </source>
</evidence>
<dbReference type="GeneID" id="54575118"/>
<name>A0A6A6IIK8_9PLEO</name>
<dbReference type="Proteomes" id="UP000800094">
    <property type="component" value="Unassembled WGS sequence"/>
</dbReference>
<dbReference type="AlphaFoldDB" id="A0A6A6IIK8"/>
<protein>
    <submittedName>
        <fullName evidence="2">Uncharacterized protein</fullName>
    </submittedName>
</protein>
<feature type="region of interest" description="Disordered" evidence="1">
    <location>
        <begin position="126"/>
        <end position="213"/>
    </location>
</feature>